<proteinExistence type="predicted"/>
<protein>
    <submittedName>
        <fullName evidence="2">ABC transporter ATP-binding protein</fullName>
    </submittedName>
</protein>
<sequence length="113" mass="13122">LTNGDAHGNEKPATSAGRPLTKQESNDGRKKLLNGMWRVHRIMTEEERAQGKQTRWTELEIRVTRLDDLFGQLQRVLYARYEIPRVANADVRFYLCLLRGLREPLLIIGDNFD</sequence>
<name>A0A183EYH6_9BILA</name>
<reference evidence="2" key="1">
    <citation type="submission" date="2016-06" db="UniProtKB">
        <authorList>
            <consortium name="WormBaseParasite"/>
        </authorList>
    </citation>
    <scope>IDENTIFICATION</scope>
</reference>
<dbReference type="WBParaSite" id="GPUH_0002604701-mRNA-1">
    <property type="protein sequence ID" value="GPUH_0002604701-mRNA-1"/>
    <property type="gene ID" value="GPUH_0002604701"/>
</dbReference>
<evidence type="ECO:0000256" key="1">
    <source>
        <dbReference type="SAM" id="MobiDB-lite"/>
    </source>
</evidence>
<organism evidence="2">
    <name type="scientific">Gongylonema pulchrum</name>
    <dbReference type="NCBI Taxonomy" id="637853"/>
    <lineage>
        <taxon>Eukaryota</taxon>
        <taxon>Metazoa</taxon>
        <taxon>Ecdysozoa</taxon>
        <taxon>Nematoda</taxon>
        <taxon>Chromadorea</taxon>
        <taxon>Rhabditida</taxon>
        <taxon>Spirurina</taxon>
        <taxon>Spiruromorpha</taxon>
        <taxon>Spiruroidea</taxon>
        <taxon>Gongylonematidae</taxon>
        <taxon>Gongylonema</taxon>
    </lineage>
</organism>
<accession>A0A183EYH6</accession>
<feature type="region of interest" description="Disordered" evidence="1">
    <location>
        <begin position="1"/>
        <end position="28"/>
    </location>
</feature>
<evidence type="ECO:0000313" key="2">
    <source>
        <dbReference type="WBParaSite" id="GPUH_0002604701-mRNA-1"/>
    </source>
</evidence>
<dbReference type="AlphaFoldDB" id="A0A183EYH6"/>